<sequence length="312" mass="34640">MIYIMLKERNVIFCLLYICTGKYTSGHSTMKDDFKPVLSLQYNEDIRLIGFNGNYFHQFMACLCDCPLFVCNATGTLHGDVYQINSVSRNYFENISPAAVIPKHMTCTIDKYGGGIHFHCTPSVDVCSLRLELTTPPLLGDNCLSACVNLAWKKPAFTKVSFVDPHYATEKSCDSQCATSLKKAATLKTRSTSATKQTSDITTAGIERTLKEMPSPPEETSNRALRFNETRFTITNISLSNFPGSKFNYSFVVGATCVVLLCSVVAIIVHIKRNKHSIPKTKAVETSDCVLLYDNGNKIKSTSYQNVCISHV</sequence>
<name>A0AAD8ARV3_BIOPF</name>
<evidence type="ECO:0000313" key="3">
    <source>
        <dbReference type="Proteomes" id="UP001233172"/>
    </source>
</evidence>
<evidence type="ECO:0000256" key="1">
    <source>
        <dbReference type="SAM" id="Phobius"/>
    </source>
</evidence>
<keyword evidence="1" id="KW-1133">Transmembrane helix</keyword>
<dbReference type="AlphaFoldDB" id="A0AAD8ARV3"/>
<dbReference type="Proteomes" id="UP001233172">
    <property type="component" value="Unassembled WGS sequence"/>
</dbReference>
<comment type="caution">
    <text evidence="2">The sequence shown here is derived from an EMBL/GenBank/DDBJ whole genome shotgun (WGS) entry which is preliminary data.</text>
</comment>
<keyword evidence="3" id="KW-1185">Reference proteome</keyword>
<protein>
    <submittedName>
        <fullName evidence="2">Uncharacterized protein</fullName>
    </submittedName>
</protein>
<dbReference type="EMBL" id="JASAOG010000325">
    <property type="protein sequence ID" value="KAK0040449.1"/>
    <property type="molecule type" value="Genomic_DNA"/>
</dbReference>
<gene>
    <name evidence="2" type="ORF">Bpfe_030115</name>
</gene>
<keyword evidence="1" id="KW-0472">Membrane</keyword>
<reference evidence="2" key="2">
    <citation type="submission" date="2023-04" db="EMBL/GenBank/DDBJ databases">
        <authorList>
            <person name="Bu L."/>
            <person name="Lu L."/>
            <person name="Laidemitt M.R."/>
            <person name="Zhang S.M."/>
            <person name="Mutuku M."/>
            <person name="Mkoji G."/>
            <person name="Steinauer M."/>
            <person name="Loker E.S."/>
        </authorList>
    </citation>
    <scope>NUCLEOTIDE SEQUENCE</scope>
    <source>
        <strain evidence="2">KasaAsao</strain>
        <tissue evidence="2">Whole Snail</tissue>
    </source>
</reference>
<organism evidence="2 3">
    <name type="scientific">Biomphalaria pfeifferi</name>
    <name type="common">Bloodfluke planorb</name>
    <name type="synonym">Freshwater snail</name>
    <dbReference type="NCBI Taxonomy" id="112525"/>
    <lineage>
        <taxon>Eukaryota</taxon>
        <taxon>Metazoa</taxon>
        <taxon>Spiralia</taxon>
        <taxon>Lophotrochozoa</taxon>
        <taxon>Mollusca</taxon>
        <taxon>Gastropoda</taxon>
        <taxon>Heterobranchia</taxon>
        <taxon>Euthyneura</taxon>
        <taxon>Panpulmonata</taxon>
        <taxon>Hygrophila</taxon>
        <taxon>Lymnaeoidea</taxon>
        <taxon>Planorbidae</taxon>
        <taxon>Biomphalaria</taxon>
    </lineage>
</organism>
<evidence type="ECO:0000313" key="2">
    <source>
        <dbReference type="EMBL" id="KAK0040449.1"/>
    </source>
</evidence>
<proteinExistence type="predicted"/>
<feature type="transmembrane region" description="Helical" evidence="1">
    <location>
        <begin position="249"/>
        <end position="271"/>
    </location>
</feature>
<accession>A0AAD8ARV3</accession>
<keyword evidence="1" id="KW-0812">Transmembrane</keyword>
<reference evidence="2" key="1">
    <citation type="journal article" date="2023" name="PLoS Negl. Trop. Dis.">
        <title>A genome sequence for Biomphalaria pfeifferi, the major vector snail for the human-infecting parasite Schistosoma mansoni.</title>
        <authorList>
            <person name="Bu L."/>
            <person name="Lu L."/>
            <person name="Laidemitt M.R."/>
            <person name="Zhang S.M."/>
            <person name="Mutuku M."/>
            <person name="Mkoji G."/>
            <person name="Steinauer M."/>
            <person name="Loker E.S."/>
        </authorList>
    </citation>
    <scope>NUCLEOTIDE SEQUENCE</scope>
    <source>
        <strain evidence="2">KasaAsao</strain>
    </source>
</reference>